<dbReference type="EMBL" id="JAALLT010000004">
    <property type="protein sequence ID" value="NGP77372.1"/>
    <property type="molecule type" value="Genomic_DNA"/>
</dbReference>
<evidence type="ECO:0000256" key="1">
    <source>
        <dbReference type="ARBA" id="ARBA00000085"/>
    </source>
</evidence>
<evidence type="ECO:0000256" key="4">
    <source>
        <dbReference type="SAM" id="Coils"/>
    </source>
</evidence>
<evidence type="ECO:0000313" key="7">
    <source>
        <dbReference type="Proteomes" id="UP000473278"/>
    </source>
</evidence>
<dbReference type="InterPro" id="IPR004358">
    <property type="entry name" value="Sig_transdc_His_kin-like_C"/>
</dbReference>
<feature type="coiled-coil region" evidence="4">
    <location>
        <begin position="389"/>
        <end position="419"/>
    </location>
</feature>
<dbReference type="SMART" id="SM00388">
    <property type="entry name" value="HisKA"/>
    <property type="match status" value="1"/>
</dbReference>
<proteinExistence type="predicted"/>
<feature type="domain" description="Histidine kinase" evidence="5">
    <location>
        <begin position="428"/>
        <end position="677"/>
    </location>
</feature>
<dbReference type="Pfam" id="PF02518">
    <property type="entry name" value="HATPase_c"/>
    <property type="match status" value="1"/>
</dbReference>
<keyword evidence="7" id="KW-1185">Reference proteome</keyword>
<dbReference type="CDD" id="cd00075">
    <property type="entry name" value="HATPase"/>
    <property type="match status" value="1"/>
</dbReference>
<comment type="caution">
    <text evidence="6">The sequence shown here is derived from an EMBL/GenBank/DDBJ whole genome shotgun (WGS) entry which is preliminary data.</text>
</comment>
<dbReference type="GO" id="GO:0000155">
    <property type="term" value="F:phosphorelay sensor kinase activity"/>
    <property type="evidence" value="ECO:0007669"/>
    <property type="project" value="InterPro"/>
</dbReference>
<dbReference type="SUPFAM" id="SSF55874">
    <property type="entry name" value="ATPase domain of HSP90 chaperone/DNA topoisomerase II/histidine kinase"/>
    <property type="match status" value="1"/>
</dbReference>
<evidence type="ECO:0000256" key="2">
    <source>
        <dbReference type="ARBA" id="ARBA00012438"/>
    </source>
</evidence>
<dbReference type="Proteomes" id="UP000473278">
    <property type="component" value="Unassembled WGS sequence"/>
</dbReference>
<evidence type="ECO:0000259" key="5">
    <source>
        <dbReference type="PROSITE" id="PS50109"/>
    </source>
</evidence>
<keyword evidence="4" id="KW-0175">Coiled coil</keyword>
<dbReference type="PROSITE" id="PS50109">
    <property type="entry name" value="HIS_KIN"/>
    <property type="match status" value="1"/>
</dbReference>
<dbReference type="SUPFAM" id="SSF47384">
    <property type="entry name" value="Homodimeric domain of signal transducing histidine kinase"/>
    <property type="match status" value="1"/>
</dbReference>
<dbReference type="InterPro" id="IPR003594">
    <property type="entry name" value="HATPase_dom"/>
</dbReference>
<dbReference type="InterPro" id="IPR005467">
    <property type="entry name" value="His_kinase_dom"/>
</dbReference>
<dbReference type="Gene3D" id="1.10.287.130">
    <property type="match status" value="1"/>
</dbReference>
<reference evidence="6 7" key="1">
    <citation type="submission" date="2020-02" db="EMBL/GenBank/DDBJ databases">
        <title>Balneolaceae bacterium YR4-1, complete genome.</title>
        <authorList>
            <person name="Li Y."/>
            <person name="Wu S."/>
        </authorList>
    </citation>
    <scope>NUCLEOTIDE SEQUENCE [LARGE SCALE GENOMIC DNA]</scope>
    <source>
        <strain evidence="6 7">YR4-1</strain>
    </source>
</reference>
<dbReference type="InterPro" id="IPR036097">
    <property type="entry name" value="HisK_dim/P_sf"/>
</dbReference>
<dbReference type="InterPro" id="IPR036890">
    <property type="entry name" value="HATPase_C_sf"/>
</dbReference>
<dbReference type="InterPro" id="IPR003661">
    <property type="entry name" value="HisK_dim/P_dom"/>
</dbReference>
<dbReference type="PANTHER" id="PTHR43065">
    <property type="entry name" value="SENSOR HISTIDINE KINASE"/>
    <property type="match status" value="1"/>
</dbReference>
<dbReference type="PRINTS" id="PR00344">
    <property type="entry name" value="BCTRLSENSOR"/>
</dbReference>
<keyword evidence="3" id="KW-0597">Phosphoprotein</keyword>
<dbReference type="PANTHER" id="PTHR43065:SF42">
    <property type="entry name" value="TWO-COMPONENT SENSOR PPRA"/>
    <property type="match status" value="1"/>
</dbReference>
<organism evidence="6 7">
    <name type="scientific">Halalkalibaculum roseum</name>
    <dbReference type="NCBI Taxonomy" id="2709311"/>
    <lineage>
        <taxon>Bacteria</taxon>
        <taxon>Pseudomonadati</taxon>
        <taxon>Balneolota</taxon>
        <taxon>Balneolia</taxon>
        <taxon>Balneolales</taxon>
        <taxon>Balneolaceae</taxon>
        <taxon>Halalkalibaculum</taxon>
    </lineage>
</organism>
<dbReference type="AlphaFoldDB" id="A0A6M1SWP2"/>
<dbReference type="RefSeq" id="WP_165142723.1">
    <property type="nucleotide sequence ID" value="NZ_JAALLT010000004.1"/>
</dbReference>
<comment type="catalytic activity">
    <reaction evidence="1">
        <text>ATP + protein L-histidine = ADP + protein N-phospho-L-histidine.</text>
        <dbReference type="EC" id="2.7.13.3"/>
    </reaction>
</comment>
<gene>
    <name evidence="6" type="ORF">G3570_12055</name>
</gene>
<dbReference type="Gene3D" id="3.30.565.10">
    <property type="entry name" value="Histidine kinase-like ATPase, C-terminal domain"/>
    <property type="match status" value="1"/>
</dbReference>
<evidence type="ECO:0000313" key="6">
    <source>
        <dbReference type="EMBL" id="NGP77372.1"/>
    </source>
</evidence>
<dbReference type="EC" id="2.7.13.3" evidence="2"/>
<feature type="coiled-coil region" evidence="4">
    <location>
        <begin position="3"/>
        <end position="30"/>
    </location>
</feature>
<name>A0A6M1SWP2_9BACT</name>
<dbReference type="CDD" id="cd00082">
    <property type="entry name" value="HisKA"/>
    <property type="match status" value="1"/>
</dbReference>
<accession>A0A6M1SWP2</accession>
<evidence type="ECO:0000256" key="3">
    <source>
        <dbReference type="ARBA" id="ARBA00022553"/>
    </source>
</evidence>
<dbReference type="SMART" id="SM00387">
    <property type="entry name" value="HATPase_c"/>
    <property type="match status" value="1"/>
</dbReference>
<sequence length="677" mass="77669">MDVENGKKLYEELKLENRRLREKVDEYAREVKIQLSIERVRTRTMAMHDSSELAEVASVFFEQISLRTSAPDRFFIGIIDEDSRSIDFWITDQEGHEVIKKFTAEARKSSIISDIFLNWKSNEKFWIQDLSERKLENWIQYWSDEVGIPFEKNSVKDHRFIFSVYFSEGLIGIITHEEPSIDSILLLERFSDVFQQTYTRFLDLKKAERLVLETARQASLDRIRAEIASMRNSEDLEEITPLIWDELKVLEIPFIRCGVFIIEEQNEISHTYLSTAQGEPIAALHLPLEGIPLIEEITASWQNNELYTIHWEKKDFNKWTQNLMESGFIDSKKKYEAGSAPEKLDLHFFPFKHGMLYIGNTAPLEHDSLDLGQTMADVFSVAYDRYEDFKELERAKEKIEEAFQELEVAQEQLVQQEKLASLGQLSAGIAHEIKNPLNFVINFSDLSVELLEETNQELNCISEKLAKNYSDKVNEALITLKDIGNYLNKIHEHGARADAIVKSMLQHSRGGDGNIEPTPLNPIVKEFVNLAYHGMRASKHPFNVDVKLQLDESIDKVTMVAEDFSRVILNLCNNAFDAMREKMMDENAQSIESYIPLLIVRTQNIGNEVAIYIEDNGPGIPEDTRDKIMQPFFTTKKGTNGTGLGLSITNDIIKAHGGTIKLNSQPGKTVFIIVLSK</sequence>
<protein>
    <recommendedName>
        <fullName evidence="2">histidine kinase</fullName>
        <ecNumber evidence="2">2.7.13.3</ecNumber>
    </recommendedName>
</protein>